<name>A0A8H4WT73_9HYPO</name>
<keyword evidence="3" id="KW-1185">Reference proteome</keyword>
<evidence type="ECO:0000256" key="1">
    <source>
        <dbReference type="SAM" id="MobiDB-lite"/>
    </source>
</evidence>
<evidence type="ECO:0000313" key="3">
    <source>
        <dbReference type="Proteomes" id="UP000622797"/>
    </source>
</evidence>
<dbReference type="EMBL" id="JABEXW010000992">
    <property type="protein sequence ID" value="KAF4949863.1"/>
    <property type="molecule type" value="Genomic_DNA"/>
</dbReference>
<evidence type="ECO:0000313" key="2">
    <source>
        <dbReference type="EMBL" id="KAF4949863.1"/>
    </source>
</evidence>
<gene>
    <name evidence="2" type="ORF">FSARC_13365</name>
</gene>
<feature type="compositionally biased region" description="Low complexity" evidence="1">
    <location>
        <begin position="95"/>
        <end position="105"/>
    </location>
</feature>
<reference evidence="2" key="1">
    <citation type="journal article" date="2020" name="BMC Genomics">
        <title>Correction to: Identification and distribution of gene clusters required for synthesis of sphingolipid metabolism inhibitors in diverse species of the filamentous fungus Fusarium.</title>
        <authorList>
            <person name="Kim H.S."/>
            <person name="Lohmar J.M."/>
            <person name="Busman M."/>
            <person name="Brown D.W."/>
            <person name="Naumann T.A."/>
            <person name="Divon H.H."/>
            <person name="Lysoe E."/>
            <person name="Uhlig S."/>
            <person name="Proctor R.H."/>
        </authorList>
    </citation>
    <scope>NUCLEOTIDE SEQUENCE</scope>
    <source>
        <strain evidence="2">NRRL 20472</strain>
    </source>
</reference>
<dbReference type="Proteomes" id="UP000622797">
    <property type="component" value="Unassembled WGS sequence"/>
</dbReference>
<protein>
    <submittedName>
        <fullName evidence="2">Uncharacterized protein</fullName>
    </submittedName>
</protein>
<proteinExistence type="predicted"/>
<organism evidence="2 3">
    <name type="scientific">Fusarium sarcochroum</name>
    <dbReference type="NCBI Taxonomy" id="1208366"/>
    <lineage>
        <taxon>Eukaryota</taxon>
        <taxon>Fungi</taxon>
        <taxon>Dikarya</taxon>
        <taxon>Ascomycota</taxon>
        <taxon>Pezizomycotina</taxon>
        <taxon>Sordariomycetes</taxon>
        <taxon>Hypocreomycetidae</taxon>
        <taxon>Hypocreales</taxon>
        <taxon>Nectriaceae</taxon>
        <taxon>Fusarium</taxon>
        <taxon>Fusarium lateritium species complex</taxon>
    </lineage>
</organism>
<comment type="caution">
    <text evidence="2">The sequence shown here is derived from an EMBL/GenBank/DDBJ whole genome shotgun (WGS) entry which is preliminary data.</text>
</comment>
<feature type="region of interest" description="Disordered" evidence="1">
    <location>
        <begin position="90"/>
        <end position="123"/>
    </location>
</feature>
<sequence length="123" mass="13446">MRSPDFDLNYHHALDWPLLPLDQTFPDATWATTSGAAVGYFPSHFPSTLYSAASNDLELRSSKSFNHKLATPLKGSPAARDQDIDAYHLDHNRVTASATPTSKPPTDAHSFTTPETPDPSPLL</sequence>
<accession>A0A8H4WT73</accession>
<dbReference type="AlphaFoldDB" id="A0A8H4WT73"/>
<reference evidence="2" key="2">
    <citation type="submission" date="2020-05" db="EMBL/GenBank/DDBJ databases">
        <authorList>
            <person name="Kim H.-S."/>
            <person name="Proctor R.H."/>
            <person name="Brown D.W."/>
        </authorList>
    </citation>
    <scope>NUCLEOTIDE SEQUENCE</scope>
    <source>
        <strain evidence="2">NRRL 20472</strain>
    </source>
</reference>